<feature type="domain" description="Glucose-methanol-choline oxidoreductase N-terminal" evidence="7">
    <location>
        <begin position="80"/>
        <end position="103"/>
    </location>
</feature>
<gene>
    <name evidence="8" type="ORF">EZM97_20015</name>
</gene>
<evidence type="ECO:0000259" key="7">
    <source>
        <dbReference type="PROSITE" id="PS00623"/>
    </source>
</evidence>
<comment type="caution">
    <text evidence="8">The sequence shown here is derived from an EMBL/GenBank/DDBJ whole genome shotgun (WGS) entry which is preliminary data.</text>
</comment>
<dbReference type="InterPro" id="IPR000172">
    <property type="entry name" value="GMC_OxRdtase_N"/>
</dbReference>
<evidence type="ECO:0000256" key="4">
    <source>
        <dbReference type="ARBA" id="ARBA00022827"/>
    </source>
</evidence>
<dbReference type="GO" id="GO:0008812">
    <property type="term" value="F:choline dehydrogenase activity"/>
    <property type="evidence" value="ECO:0007669"/>
    <property type="project" value="UniProtKB-EC"/>
</dbReference>
<evidence type="ECO:0000256" key="5">
    <source>
        <dbReference type="PIRSR" id="PIRSR000137-2"/>
    </source>
</evidence>
<name>A0A4R0YWU0_9GAMM</name>
<dbReference type="PROSITE" id="PS00623">
    <property type="entry name" value="GMC_OXRED_1"/>
    <property type="match status" value="1"/>
</dbReference>
<dbReference type="Pfam" id="PF05199">
    <property type="entry name" value="GMC_oxred_C"/>
    <property type="match status" value="1"/>
</dbReference>
<dbReference type="EMBL" id="SJTG01000002">
    <property type="protein sequence ID" value="TCI11102.1"/>
    <property type="molecule type" value="Genomic_DNA"/>
</dbReference>
<reference evidence="8 9" key="1">
    <citation type="submission" date="2019-02" db="EMBL/GenBank/DDBJ databases">
        <title>Dyella amyloliquefaciens sp. nov., isolated from forest soil.</title>
        <authorList>
            <person name="Gao Z.-H."/>
            <person name="Qiu L.-H."/>
        </authorList>
    </citation>
    <scope>NUCLEOTIDE SEQUENCE [LARGE SCALE GENOMIC DNA]</scope>
    <source>
        <strain evidence="8 9">KACC 12747</strain>
    </source>
</reference>
<dbReference type="InterPro" id="IPR012132">
    <property type="entry name" value="GMC_OxRdtase"/>
</dbReference>
<accession>A0A4R0YWU0</accession>
<protein>
    <submittedName>
        <fullName evidence="8">Choline dehydrogenase</fullName>
        <ecNumber evidence="8">1.1.99.1</ecNumber>
    </submittedName>
</protein>
<dbReference type="Proteomes" id="UP000291822">
    <property type="component" value="Unassembled WGS sequence"/>
</dbReference>
<dbReference type="RefSeq" id="WP_131409771.1">
    <property type="nucleotide sequence ID" value="NZ_SJTG01000002.1"/>
</dbReference>
<dbReference type="Gene3D" id="3.50.50.60">
    <property type="entry name" value="FAD/NAD(P)-binding domain"/>
    <property type="match status" value="1"/>
</dbReference>
<comment type="similarity">
    <text evidence="2 6">Belongs to the GMC oxidoreductase family.</text>
</comment>
<dbReference type="Pfam" id="PF00732">
    <property type="entry name" value="GMC_oxred_N"/>
    <property type="match status" value="1"/>
</dbReference>
<feature type="binding site" evidence="5">
    <location>
        <position position="218"/>
    </location>
    <ligand>
        <name>FAD</name>
        <dbReference type="ChEBI" id="CHEBI:57692"/>
    </ligand>
</feature>
<comment type="cofactor">
    <cofactor evidence="1 5">
        <name>FAD</name>
        <dbReference type="ChEBI" id="CHEBI:57692"/>
    </cofactor>
</comment>
<dbReference type="SUPFAM" id="SSF51905">
    <property type="entry name" value="FAD/NAD(P)-binding domain"/>
    <property type="match status" value="1"/>
</dbReference>
<dbReference type="NCBIfam" id="NF002550">
    <property type="entry name" value="PRK02106.1"/>
    <property type="match status" value="1"/>
</dbReference>
<dbReference type="AlphaFoldDB" id="A0A4R0YWU0"/>
<keyword evidence="9" id="KW-1185">Reference proteome</keyword>
<dbReference type="Gene3D" id="3.30.560.10">
    <property type="entry name" value="Glucose Oxidase, domain 3"/>
    <property type="match status" value="1"/>
</dbReference>
<dbReference type="InterPro" id="IPR007867">
    <property type="entry name" value="GMC_OxRtase_C"/>
</dbReference>
<dbReference type="PIRSF" id="PIRSF000137">
    <property type="entry name" value="Alcohol_oxidase"/>
    <property type="match status" value="1"/>
</dbReference>
<keyword evidence="3 6" id="KW-0285">Flavoprotein</keyword>
<evidence type="ECO:0000313" key="8">
    <source>
        <dbReference type="EMBL" id="TCI11102.1"/>
    </source>
</evidence>
<evidence type="ECO:0000256" key="1">
    <source>
        <dbReference type="ARBA" id="ARBA00001974"/>
    </source>
</evidence>
<evidence type="ECO:0000313" key="9">
    <source>
        <dbReference type="Proteomes" id="UP000291822"/>
    </source>
</evidence>
<keyword evidence="8" id="KW-0560">Oxidoreductase</keyword>
<dbReference type="SUPFAM" id="SSF54373">
    <property type="entry name" value="FAD-linked reductases, C-terminal domain"/>
    <property type="match status" value="1"/>
</dbReference>
<evidence type="ECO:0000256" key="6">
    <source>
        <dbReference type="RuleBase" id="RU003968"/>
    </source>
</evidence>
<dbReference type="PANTHER" id="PTHR11552">
    <property type="entry name" value="GLUCOSE-METHANOL-CHOLINE GMC OXIDOREDUCTASE"/>
    <property type="match status" value="1"/>
</dbReference>
<sequence>MDYDYIIVGAGSAGCVLANRLSAQAGKRVLLLEAGPSDWNPLIHMPAGIARLANIRSLNWNYRTEPEPHLFGRTLWWPRGRTLGGSSSINAMCYVRGVAADYDGWARATGDPRWSWTQVLPWFLKSEDNARGASALHGTGGPLGVSDLRYHNPLSTLFVDAAASAGFARNDDFNGPSQQGFGLYQVTQRNGRRCSTAAGYLQPARTRPNLHVRTKAAVARVVIHDGRAVGVQLQGERRVIEAGEIILSGGAINTPQLLMLSGAGPADHLRAHGIQVAADLPEVGANLQDHLDICTLDGSTQPITYDRLNELAAGWRFLRHRDGPGSSNVAEAGGFVRSRLATDERCDLQFHFVPALLDDHGRHRLPGYGYTVHACYLHPRSRGQLRLRSANPAQPIAIHANYLGDPERHDLQQMIEGARLSREILAQPALAPYRGAPVFPERALASDAEYADFIRRKAETIYHPVGTCRMGSDAGAPLDSELRVRGIAGLRVVDASVMPCLPSGNTNAPVIMIAERASALILGET</sequence>
<dbReference type="PANTHER" id="PTHR11552:SF147">
    <property type="entry name" value="CHOLINE DEHYDROGENASE, MITOCHONDRIAL"/>
    <property type="match status" value="1"/>
</dbReference>
<keyword evidence="4 5" id="KW-0274">FAD</keyword>
<evidence type="ECO:0000256" key="2">
    <source>
        <dbReference type="ARBA" id="ARBA00010790"/>
    </source>
</evidence>
<organism evidence="8 9">
    <name type="scientific">Dyella soli</name>
    <dbReference type="NCBI Taxonomy" id="522319"/>
    <lineage>
        <taxon>Bacteria</taxon>
        <taxon>Pseudomonadati</taxon>
        <taxon>Pseudomonadota</taxon>
        <taxon>Gammaproteobacteria</taxon>
        <taxon>Lysobacterales</taxon>
        <taxon>Rhodanobacteraceae</taxon>
        <taxon>Dyella</taxon>
    </lineage>
</organism>
<dbReference type="EC" id="1.1.99.1" evidence="8"/>
<dbReference type="InterPro" id="IPR036188">
    <property type="entry name" value="FAD/NAD-bd_sf"/>
</dbReference>
<dbReference type="GO" id="GO:0050660">
    <property type="term" value="F:flavin adenine dinucleotide binding"/>
    <property type="evidence" value="ECO:0007669"/>
    <property type="project" value="InterPro"/>
</dbReference>
<proteinExistence type="inferred from homology"/>
<evidence type="ECO:0000256" key="3">
    <source>
        <dbReference type="ARBA" id="ARBA00022630"/>
    </source>
</evidence>